<sequence length="620" mass="69774">MLAHAARSAWPHVQKLNRAIERPGKRPKWAPAPLLKRRERSYPQLGFPRTTDSLCPKCVKEVRTEILSGQRDLRTLIDGKPGEIKAEIIERDGQVLMTKECPTHGRFEDVMAVDAAFLRRIEKLYPGRDYLAPLTKLRDHGSSSVKYGRGSVLTVDLTNRCNMMCDPCFMDANQVGYVHELSWEETKKILDDSLDIQPRRQMSVQFSGGEPTLSPHFLRAIRYAREVGYFCVQAATNGVKFAQDPEFARQAKEAGMRLAYLQFDGVTNEANSHRKVGNLFDVKLRAIENLHAAGIDVVLVVTVVNGVNNDQVGPIVDFAIANADKITVISFQPVSFTGRDEDVSDETRIAQRYTLSHLARDVKAQTGATEPLRDWFPLSAMGPFSDLTDLLMGDQSDFGALKCGCHPNCGIGTVLFVHKKTKQMVPLTEFLDLEQLLEDIQDVTDAAQGRAITLAEVGMALFKNFKPEKAPKGFTFYHLIKQFMSQTGNRGKRVGEFESDAGEFEWRALFVAGMWFQDLFNYDFRRTEMCIIPYGTQMGEISFCAYNTGVGWRNIIEKMKANATVAEWYREKGRHPIYAKNQDLPLPEALGTIVLPESAQRLEAESQARKRVRLPLIAAE</sequence>
<dbReference type="SFLD" id="SFLDS00029">
    <property type="entry name" value="Radical_SAM"/>
    <property type="match status" value="1"/>
</dbReference>
<dbReference type="PANTHER" id="PTHR43306">
    <property type="entry name" value="7,8-DIHYDRO-6-HYDROXYMETHYLPTERIN DIMETHYLTRANSFERASE"/>
    <property type="match status" value="1"/>
</dbReference>
<dbReference type="RefSeq" id="WP_394824088.1">
    <property type="nucleotide sequence ID" value="NZ_CP089984.1"/>
</dbReference>
<protein>
    <submittedName>
        <fullName evidence="7">Radical SAM protein</fullName>
    </submittedName>
</protein>
<dbReference type="Proteomes" id="UP001370348">
    <property type="component" value="Chromosome"/>
</dbReference>
<accession>A0ABZ2LU68</accession>
<keyword evidence="3" id="KW-0479">Metal-binding</keyword>
<dbReference type="SFLD" id="SFLDG01067">
    <property type="entry name" value="SPASM/twitch_domain_containing"/>
    <property type="match status" value="1"/>
</dbReference>
<evidence type="ECO:0000256" key="3">
    <source>
        <dbReference type="ARBA" id="ARBA00022723"/>
    </source>
</evidence>
<dbReference type="EMBL" id="CP089984">
    <property type="protein sequence ID" value="WXB14468.1"/>
    <property type="molecule type" value="Genomic_DNA"/>
</dbReference>
<proteinExistence type="predicted"/>
<gene>
    <name evidence="7" type="ORF">LZC94_42420</name>
</gene>
<dbReference type="CDD" id="cd01335">
    <property type="entry name" value="Radical_SAM"/>
    <property type="match status" value="1"/>
</dbReference>
<comment type="cofactor">
    <cofactor evidence="1">
        <name>[4Fe-4S] cluster</name>
        <dbReference type="ChEBI" id="CHEBI:49883"/>
    </cofactor>
</comment>
<dbReference type="SUPFAM" id="SSF102114">
    <property type="entry name" value="Radical SAM enzymes"/>
    <property type="match status" value="1"/>
</dbReference>
<dbReference type="InterPro" id="IPR007197">
    <property type="entry name" value="rSAM"/>
</dbReference>
<evidence type="ECO:0000256" key="5">
    <source>
        <dbReference type="ARBA" id="ARBA00023014"/>
    </source>
</evidence>
<evidence type="ECO:0000313" key="7">
    <source>
        <dbReference type="EMBL" id="WXB14468.1"/>
    </source>
</evidence>
<keyword evidence="2" id="KW-0949">S-adenosyl-L-methionine</keyword>
<keyword evidence="4" id="KW-0408">Iron</keyword>
<dbReference type="PROSITE" id="PS51918">
    <property type="entry name" value="RADICAL_SAM"/>
    <property type="match status" value="1"/>
</dbReference>
<dbReference type="InterPro" id="IPR056488">
    <property type="entry name" value="Zn_ribbon_HMPTM"/>
</dbReference>
<evidence type="ECO:0000256" key="2">
    <source>
        <dbReference type="ARBA" id="ARBA00022691"/>
    </source>
</evidence>
<keyword evidence="8" id="KW-1185">Reference proteome</keyword>
<dbReference type="Pfam" id="PF23545">
    <property type="entry name" value="Zn_ribbon_HMPTM"/>
    <property type="match status" value="1"/>
</dbReference>
<reference evidence="7 8" key="1">
    <citation type="submission" date="2021-12" db="EMBL/GenBank/DDBJ databases">
        <title>Discovery of the Pendulisporaceae a myxobacterial family with distinct sporulation behavior and unique specialized metabolism.</title>
        <authorList>
            <person name="Garcia R."/>
            <person name="Popoff A."/>
            <person name="Bader C.D."/>
            <person name="Loehr J."/>
            <person name="Walesch S."/>
            <person name="Walt C."/>
            <person name="Boldt J."/>
            <person name="Bunk B."/>
            <person name="Haeckl F.J.F.P.J."/>
            <person name="Gunesch A.P."/>
            <person name="Birkelbach J."/>
            <person name="Nuebel U."/>
            <person name="Pietschmann T."/>
            <person name="Bach T."/>
            <person name="Mueller R."/>
        </authorList>
    </citation>
    <scope>NUCLEOTIDE SEQUENCE [LARGE SCALE GENOMIC DNA]</scope>
    <source>
        <strain evidence="7 8">MSr11954</strain>
    </source>
</reference>
<dbReference type="InterPro" id="IPR034474">
    <property type="entry name" value="Methyltransferase_Class_D"/>
</dbReference>
<dbReference type="Gene3D" id="3.20.20.70">
    <property type="entry name" value="Aldolase class I"/>
    <property type="match status" value="1"/>
</dbReference>
<keyword evidence="5" id="KW-0411">Iron-sulfur</keyword>
<dbReference type="PANTHER" id="PTHR43306:SF1">
    <property type="entry name" value="7,8-DIHYDRO-6-HYDROXYMETHYLPTERIN DIMETHYLTRANSFERASE"/>
    <property type="match status" value="1"/>
</dbReference>
<feature type="domain" description="Radical SAM core" evidence="6">
    <location>
        <begin position="147"/>
        <end position="365"/>
    </location>
</feature>
<dbReference type="InterPro" id="IPR058240">
    <property type="entry name" value="rSAM_sf"/>
</dbReference>
<dbReference type="Pfam" id="PF04055">
    <property type="entry name" value="Radical_SAM"/>
    <property type="match status" value="1"/>
</dbReference>
<name>A0ABZ2LU68_9BACT</name>
<evidence type="ECO:0000313" key="8">
    <source>
        <dbReference type="Proteomes" id="UP001370348"/>
    </source>
</evidence>
<organism evidence="7 8">
    <name type="scientific">Pendulispora albinea</name>
    <dbReference type="NCBI Taxonomy" id="2741071"/>
    <lineage>
        <taxon>Bacteria</taxon>
        <taxon>Pseudomonadati</taxon>
        <taxon>Myxococcota</taxon>
        <taxon>Myxococcia</taxon>
        <taxon>Myxococcales</taxon>
        <taxon>Sorangiineae</taxon>
        <taxon>Pendulisporaceae</taxon>
        <taxon>Pendulispora</taxon>
    </lineage>
</organism>
<evidence type="ECO:0000259" key="6">
    <source>
        <dbReference type="PROSITE" id="PS51918"/>
    </source>
</evidence>
<dbReference type="InterPro" id="IPR013785">
    <property type="entry name" value="Aldolase_TIM"/>
</dbReference>
<evidence type="ECO:0000256" key="4">
    <source>
        <dbReference type="ARBA" id="ARBA00023004"/>
    </source>
</evidence>
<dbReference type="SFLD" id="SFLDG01100">
    <property type="entry name" value="methyltransferase_(Class_D)"/>
    <property type="match status" value="1"/>
</dbReference>
<evidence type="ECO:0000256" key="1">
    <source>
        <dbReference type="ARBA" id="ARBA00001966"/>
    </source>
</evidence>